<reference evidence="1 2" key="1">
    <citation type="submission" date="2015-06" db="EMBL/GenBank/DDBJ databases">
        <title>Genome sequencing of Thermotogales isolates from hydrothermal vents.</title>
        <authorList>
            <person name="Haverkamp T.H."/>
            <person name="Kublanov I.V."/>
            <person name="Nesbo C.L."/>
        </authorList>
    </citation>
    <scope>NUCLEOTIDE SEQUENCE [LARGE SCALE GENOMIC DNA]</scope>
    <source>
        <strain evidence="2">ik275mar</strain>
    </source>
</reference>
<dbReference type="PANTHER" id="PTHR34352">
    <property type="entry name" value="PROTEIN YHFA"/>
    <property type="match status" value="1"/>
</dbReference>
<dbReference type="InterPro" id="IPR003718">
    <property type="entry name" value="OsmC/Ohr_fam"/>
</dbReference>
<evidence type="ECO:0000313" key="1">
    <source>
        <dbReference type="EMBL" id="ONN26988.1"/>
    </source>
</evidence>
<accession>A0ABX3IGN6</accession>
<dbReference type="EMBL" id="LBFC01000021">
    <property type="protein sequence ID" value="ONN26988.1"/>
    <property type="molecule type" value="Genomic_DNA"/>
</dbReference>
<organism evidence="1 2">
    <name type="scientific">Thermosipho affectus</name>
    <dbReference type="NCBI Taxonomy" id="660294"/>
    <lineage>
        <taxon>Bacteria</taxon>
        <taxon>Thermotogati</taxon>
        <taxon>Thermotogota</taxon>
        <taxon>Thermotogae</taxon>
        <taxon>Thermotogales</taxon>
        <taxon>Fervidobacteriaceae</taxon>
        <taxon>Thermosipho</taxon>
    </lineage>
</organism>
<dbReference type="InterPro" id="IPR015946">
    <property type="entry name" value="KH_dom-like_a/b"/>
</dbReference>
<dbReference type="InterPro" id="IPR036102">
    <property type="entry name" value="OsmC/Ohrsf"/>
</dbReference>
<dbReference type="Gene3D" id="2.20.25.10">
    <property type="match status" value="1"/>
</dbReference>
<protein>
    <submittedName>
        <fullName evidence="1">Osmotically inducible protein C</fullName>
    </submittedName>
</protein>
<comment type="caution">
    <text evidence="1">The sequence shown here is derived from an EMBL/GenBank/DDBJ whole genome shotgun (WGS) entry which is preliminary data.</text>
</comment>
<keyword evidence="2" id="KW-1185">Reference proteome</keyword>
<name>A0ABX3IGN6_9BACT</name>
<proteinExistence type="predicted"/>
<sequence>MNFYNGMLFYSKTTSGHDLILDASENVGGKDAGARPKELILYSLMGCTGMDVVSLLRKMRVIDQMESFKLEADYENASEHPKVYTKIHLKYIFKFNGEPPKEKVEKAVNLSQNRYCAVSAMLKKVVPEFTYEIVYE</sequence>
<evidence type="ECO:0000313" key="2">
    <source>
        <dbReference type="Proteomes" id="UP000242616"/>
    </source>
</evidence>
<dbReference type="PANTHER" id="PTHR34352:SF1">
    <property type="entry name" value="PROTEIN YHFA"/>
    <property type="match status" value="1"/>
</dbReference>
<gene>
    <name evidence="1" type="ORF">XJ44_06170</name>
</gene>
<dbReference type="Gene3D" id="3.30.300.20">
    <property type="match status" value="1"/>
</dbReference>
<dbReference type="Pfam" id="PF02566">
    <property type="entry name" value="OsmC"/>
    <property type="match status" value="1"/>
</dbReference>
<dbReference type="SUPFAM" id="SSF82784">
    <property type="entry name" value="OsmC-like"/>
    <property type="match status" value="1"/>
</dbReference>
<dbReference type="Proteomes" id="UP000242616">
    <property type="component" value="Unassembled WGS sequence"/>
</dbReference>